<dbReference type="AlphaFoldDB" id="G5H5W7"/>
<proteinExistence type="predicted"/>
<organism evidence="1 2">
    <name type="scientific">Alistipes indistinctus YIT 12060</name>
    <dbReference type="NCBI Taxonomy" id="742725"/>
    <lineage>
        <taxon>Bacteria</taxon>
        <taxon>Pseudomonadati</taxon>
        <taxon>Bacteroidota</taxon>
        <taxon>Bacteroidia</taxon>
        <taxon>Bacteroidales</taxon>
        <taxon>Rikenellaceae</taxon>
        <taxon>Alistipes</taxon>
    </lineage>
</organism>
<protein>
    <submittedName>
        <fullName evidence="1">Uncharacterized protein</fullName>
    </submittedName>
</protein>
<evidence type="ECO:0000313" key="1">
    <source>
        <dbReference type="EMBL" id="EHB93061.1"/>
    </source>
</evidence>
<dbReference type="Proteomes" id="UP000006008">
    <property type="component" value="Unassembled WGS sequence"/>
</dbReference>
<reference evidence="1 2" key="1">
    <citation type="submission" date="2011-08" db="EMBL/GenBank/DDBJ databases">
        <title>The Genome Sequence of Alistipes indistinctus YIT 12060.</title>
        <authorList>
            <consortium name="The Broad Institute Genome Sequencing Platform"/>
            <person name="Earl A."/>
            <person name="Ward D."/>
            <person name="Feldgarden M."/>
            <person name="Gevers D."/>
            <person name="Morotomi M."/>
            <person name="Young S.K."/>
            <person name="Zeng Q."/>
            <person name="Gargeya S."/>
            <person name="Fitzgerald M."/>
            <person name="Haas B."/>
            <person name="Abouelleil A."/>
            <person name="Alvarado L."/>
            <person name="Arachchi H.M."/>
            <person name="Berlin A."/>
            <person name="Brown A."/>
            <person name="Chapman S.B."/>
            <person name="Chen Z."/>
            <person name="Dunbar C."/>
            <person name="Freedman E."/>
            <person name="Gearin G."/>
            <person name="Gellesch M."/>
            <person name="Goldberg J."/>
            <person name="Griggs A."/>
            <person name="Gujja S."/>
            <person name="Heiman D."/>
            <person name="Howarth C."/>
            <person name="Larson L."/>
            <person name="Lui A."/>
            <person name="MacDonald P.J.P."/>
            <person name="Montmayeur A."/>
            <person name="Murphy C."/>
            <person name="Neiman D."/>
            <person name="Pearson M."/>
            <person name="Priest M."/>
            <person name="Roberts A."/>
            <person name="Saif S."/>
            <person name="Shea T."/>
            <person name="Shenoy N."/>
            <person name="Sisk P."/>
            <person name="Stolte C."/>
            <person name="Sykes S."/>
            <person name="Wortman J."/>
            <person name="Nusbaum C."/>
            <person name="Birren B."/>
        </authorList>
    </citation>
    <scope>NUCLEOTIDE SEQUENCE [LARGE SCALE GENOMIC DNA]</scope>
    <source>
        <strain evidence="1 2">YIT 12060</strain>
    </source>
</reference>
<dbReference type="RefSeq" id="WP_009133133.1">
    <property type="nucleotide sequence ID" value="NZ_CP102250.1"/>
</dbReference>
<name>G5H5W7_9BACT</name>
<dbReference type="GeneID" id="92816749"/>
<sequence>MMKRLLGHIALWVCCLFGALSLSGAEVPQRLPHDSGSPRTAAELVCSLDTQGAAMRQFIHDSLRSDNLPAAQGVNGSRVLTPVFRLDPRLDFLTGAMPAMLRNTPAPMLQYRVQEQFCTLFRSSLDASGYYIFALRKIIV</sequence>
<dbReference type="EMBL" id="ADLD01000004">
    <property type="protein sequence ID" value="EHB93061.1"/>
    <property type="molecule type" value="Genomic_DNA"/>
</dbReference>
<evidence type="ECO:0000313" key="2">
    <source>
        <dbReference type="Proteomes" id="UP000006008"/>
    </source>
</evidence>
<dbReference type="PATRIC" id="fig|742725.3.peg.369"/>
<accession>G5H5W7</accession>
<gene>
    <name evidence="1" type="ORF">HMPREF9450_00327</name>
</gene>
<comment type="caution">
    <text evidence="1">The sequence shown here is derived from an EMBL/GenBank/DDBJ whole genome shotgun (WGS) entry which is preliminary data.</text>
</comment>
<dbReference type="STRING" id="742725.HMPREF9450_00327"/>
<dbReference type="OrthoDB" id="10015765at2"/>
<keyword evidence="2" id="KW-1185">Reference proteome</keyword>
<dbReference type="HOGENOM" id="CLU_1830894_0_0_10"/>